<feature type="region of interest" description="Disordered" evidence="4">
    <location>
        <begin position="427"/>
        <end position="457"/>
    </location>
</feature>
<dbReference type="Gene3D" id="1.10.150.50">
    <property type="entry name" value="Transcription Factor, Ets-1"/>
    <property type="match status" value="1"/>
</dbReference>
<keyword evidence="7" id="KW-1185">Reference proteome</keyword>
<dbReference type="STRING" id="6210.W6UAD4"/>
<dbReference type="PANTHER" id="PTHR11849">
    <property type="entry name" value="ETS"/>
    <property type="match status" value="1"/>
</dbReference>
<evidence type="ECO:0000256" key="1">
    <source>
        <dbReference type="ARBA" id="ARBA00005562"/>
    </source>
</evidence>
<dbReference type="KEGG" id="egl:EGR_06765"/>
<dbReference type="InterPro" id="IPR046328">
    <property type="entry name" value="ETS_fam"/>
</dbReference>
<feature type="domain" description="ETS" evidence="5">
    <location>
        <begin position="645"/>
        <end position="725"/>
    </location>
</feature>
<comment type="subcellular location">
    <subcellularLocation>
        <location evidence="3">Nucleus</location>
    </subcellularLocation>
</comment>
<dbReference type="GO" id="GO:0005634">
    <property type="term" value="C:nucleus"/>
    <property type="evidence" value="ECO:0007669"/>
    <property type="project" value="UniProtKB-SubCell"/>
</dbReference>
<gene>
    <name evidence="6" type="ORF">EGR_06765</name>
</gene>
<feature type="compositionally biased region" description="Polar residues" evidence="4">
    <location>
        <begin position="178"/>
        <end position="214"/>
    </location>
</feature>
<evidence type="ECO:0000259" key="5">
    <source>
        <dbReference type="PROSITE" id="PS50061"/>
    </source>
</evidence>
<dbReference type="InterPro" id="IPR036388">
    <property type="entry name" value="WH-like_DNA-bd_sf"/>
</dbReference>
<evidence type="ECO:0000256" key="4">
    <source>
        <dbReference type="SAM" id="MobiDB-lite"/>
    </source>
</evidence>
<dbReference type="InterPro" id="IPR000418">
    <property type="entry name" value="Ets_dom"/>
</dbReference>
<dbReference type="GO" id="GO:0000981">
    <property type="term" value="F:DNA-binding transcription factor activity, RNA polymerase II-specific"/>
    <property type="evidence" value="ECO:0007669"/>
    <property type="project" value="TreeGrafter"/>
</dbReference>
<dbReference type="EMBL" id="APAU02000063">
    <property type="protein sequence ID" value="EUB58358.1"/>
    <property type="molecule type" value="Genomic_DNA"/>
</dbReference>
<dbReference type="PANTHER" id="PTHR11849:SF195">
    <property type="entry name" value="GA-BINDING PROTEIN ALPHA CHAIN"/>
    <property type="match status" value="1"/>
</dbReference>
<dbReference type="RefSeq" id="XP_024349554.1">
    <property type="nucleotide sequence ID" value="XM_024496014.1"/>
</dbReference>
<accession>W6UAD4</accession>
<comment type="similarity">
    <text evidence="1 3">Belongs to the ETS family.</text>
</comment>
<feature type="compositionally biased region" description="Polar residues" evidence="4">
    <location>
        <begin position="448"/>
        <end position="457"/>
    </location>
</feature>
<feature type="compositionally biased region" description="Basic and acidic residues" evidence="4">
    <location>
        <begin position="32"/>
        <end position="45"/>
    </location>
</feature>
<dbReference type="SMART" id="SM00413">
    <property type="entry name" value="ETS"/>
    <property type="match status" value="1"/>
</dbReference>
<feature type="region of interest" description="Disordered" evidence="4">
    <location>
        <begin position="805"/>
        <end position="832"/>
    </location>
</feature>
<evidence type="ECO:0000256" key="2">
    <source>
        <dbReference type="ARBA" id="ARBA00023125"/>
    </source>
</evidence>
<feature type="compositionally biased region" description="Acidic residues" evidence="4">
    <location>
        <begin position="816"/>
        <end position="832"/>
    </location>
</feature>
<dbReference type="PRINTS" id="PR00454">
    <property type="entry name" value="ETSDOMAIN"/>
</dbReference>
<dbReference type="PROSITE" id="PS00346">
    <property type="entry name" value="ETS_DOMAIN_2"/>
    <property type="match status" value="1"/>
</dbReference>
<dbReference type="SUPFAM" id="SSF47769">
    <property type="entry name" value="SAM/Pointed domain"/>
    <property type="match status" value="1"/>
</dbReference>
<reference evidence="6 7" key="1">
    <citation type="journal article" date="2013" name="Nat. Genet.">
        <title>The genome of the hydatid tapeworm Echinococcus granulosus.</title>
        <authorList>
            <person name="Zheng H."/>
            <person name="Zhang W."/>
            <person name="Zhang L."/>
            <person name="Zhang Z."/>
            <person name="Li J."/>
            <person name="Lu G."/>
            <person name="Zhu Y."/>
            <person name="Wang Y."/>
            <person name="Huang Y."/>
            <person name="Liu J."/>
            <person name="Kang H."/>
            <person name="Chen J."/>
            <person name="Wang L."/>
            <person name="Chen A."/>
            <person name="Yu S."/>
            <person name="Gao Z."/>
            <person name="Jin L."/>
            <person name="Gu W."/>
            <person name="Wang Z."/>
            <person name="Zhao L."/>
            <person name="Shi B."/>
            <person name="Wen H."/>
            <person name="Lin R."/>
            <person name="Jones M.K."/>
            <person name="Brejova B."/>
            <person name="Vinar T."/>
            <person name="Zhao G."/>
            <person name="McManus D.P."/>
            <person name="Chen Z."/>
            <person name="Zhou Y."/>
            <person name="Wang S."/>
        </authorList>
    </citation>
    <scope>NUCLEOTIDE SEQUENCE [LARGE SCALE GENOMIC DNA]</scope>
</reference>
<feature type="region of interest" description="Disordered" evidence="4">
    <location>
        <begin position="1"/>
        <end position="55"/>
    </location>
</feature>
<dbReference type="GO" id="GO:0043565">
    <property type="term" value="F:sequence-specific DNA binding"/>
    <property type="evidence" value="ECO:0007669"/>
    <property type="project" value="InterPro"/>
</dbReference>
<dbReference type="PROSITE" id="PS00345">
    <property type="entry name" value="ETS_DOMAIN_1"/>
    <property type="match status" value="1"/>
</dbReference>
<organism evidence="6 7">
    <name type="scientific">Echinococcus granulosus</name>
    <name type="common">Hydatid tapeworm</name>
    <dbReference type="NCBI Taxonomy" id="6210"/>
    <lineage>
        <taxon>Eukaryota</taxon>
        <taxon>Metazoa</taxon>
        <taxon>Spiralia</taxon>
        <taxon>Lophotrochozoa</taxon>
        <taxon>Platyhelminthes</taxon>
        <taxon>Cestoda</taxon>
        <taxon>Eucestoda</taxon>
        <taxon>Cyclophyllidea</taxon>
        <taxon>Taeniidae</taxon>
        <taxon>Echinococcus</taxon>
        <taxon>Echinococcus granulosus group</taxon>
    </lineage>
</organism>
<dbReference type="OrthoDB" id="10067219at2759"/>
<dbReference type="SUPFAM" id="SSF46785">
    <property type="entry name" value="Winged helix' DNA-binding domain"/>
    <property type="match status" value="1"/>
</dbReference>
<dbReference type="OMA" id="EADECCK"/>
<dbReference type="Gene3D" id="3.10.20.90">
    <property type="entry name" value="Phosphatidylinositol 3-kinase Catalytic Subunit, Chain A, domain 1"/>
    <property type="match status" value="1"/>
</dbReference>
<dbReference type="Gene3D" id="1.10.10.10">
    <property type="entry name" value="Winged helix-like DNA-binding domain superfamily/Winged helix DNA-binding domain"/>
    <property type="match status" value="1"/>
</dbReference>
<evidence type="ECO:0000256" key="3">
    <source>
        <dbReference type="RuleBase" id="RU004019"/>
    </source>
</evidence>
<dbReference type="Pfam" id="PF00178">
    <property type="entry name" value="Ets"/>
    <property type="match status" value="1"/>
</dbReference>
<evidence type="ECO:0000313" key="6">
    <source>
        <dbReference type="EMBL" id="EUB58358.1"/>
    </source>
</evidence>
<dbReference type="InterPro" id="IPR036390">
    <property type="entry name" value="WH_DNA-bd_sf"/>
</dbReference>
<feature type="region of interest" description="Disordered" evidence="4">
    <location>
        <begin position="160"/>
        <end position="214"/>
    </location>
</feature>
<evidence type="ECO:0000313" key="7">
    <source>
        <dbReference type="Proteomes" id="UP000019149"/>
    </source>
</evidence>
<proteinExistence type="inferred from homology"/>
<dbReference type="InterPro" id="IPR013761">
    <property type="entry name" value="SAM/pointed_sf"/>
</dbReference>
<sequence>MSNANQPGLSKNAWKRKAETEESRSTSTDHLVIVEKENTADDAQNRIESSSPKPYSKSKIHLPGFYVFFRLQAASSSHKRISLIVSLDRTLNEIACILQRRFGLDLKDCQYYLNDRIRPSGMVQLLLEIKSMPTHISSYRFTRLNVVDILSPDAEVDCTESPALNNKNRMSEGGVGQSHRSNAATSLNGMSSALSHSNVRSDGTLNSEGSSTGQESRFISSSAVFEAFNAANRAIENMERFSTTTASNSVVNQSSVALPSSFYSTPRVGTSQYGSSYAVIMERLAGGGNDVGGKWTIDEHYHRLMRMNSIPSDPGQWNATQVVMWINWALKQFKLVNNGSTSSHHHANGGGDGGKLARAFEGLLGEDLLGLSLTDLSARFNFSGSTATPNVAFFTHFELLKNCREVCVPYKPQVQPYTVPQNSQRVYRQMGRSRVRSSRNGGGEYASNGPSSSAYSTTNGSTVITRFPGGTANGITGLNGAVFSPSLPLTSNLRLNGGGFQSRISQPSAPSVQLSYGRLASSSPVSTSSSYFTSVPTPTQAGFTAHGSSFYGTSDRNSSVVPVTSTGNTDAAAVAAFRTEERIYSPFPSLSVDGSGAPNSVRKYRVVSALSPPHHHDSGTITMPSVALGGGGGAQSSAAGSGCQVHLWQFLLDLLTDWRHQDAIHWVNRDGEFMLANPERVAAMWGQRKNKPAMNYEKLSRALRYYYDGDMIAKVQSKRFCYKFICDLKTLMGYSAGELHELVCFCAEKHGVNFRNGDLEISRKRTMVDGEAWFGCSSPMRLRLMPSSMPTILDSMESDSTSAEVDVSPHFSRPEEEGEVIEEVDEDEDDDSFEYCGVDDIDKVTAVLRMEADECCKIAEQKSRKK</sequence>
<keyword evidence="2 3" id="KW-0238">DNA-binding</keyword>
<dbReference type="Proteomes" id="UP000019149">
    <property type="component" value="Unassembled WGS sequence"/>
</dbReference>
<dbReference type="GO" id="GO:0030154">
    <property type="term" value="P:cell differentiation"/>
    <property type="evidence" value="ECO:0007669"/>
    <property type="project" value="TreeGrafter"/>
</dbReference>
<dbReference type="PROSITE" id="PS50061">
    <property type="entry name" value="ETS_DOMAIN_3"/>
    <property type="match status" value="1"/>
</dbReference>
<comment type="caution">
    <text evidence="6">The sequence shown here is derived from an EMBL/GenBank/DDBJ whole genome shotgun (WGS) entry which is preliminary data.</text>
</comment>
<dbReference type="AlphaFoldDB" id="W6UAD4"/>
<keyword evidence="3" id="KW-0539">Nucleus</keyword>
<dbReference type="GeneID" id="36342480"/>
<dbReference type="CTD" id="36342480"/>
<name>W6UAD4_ECHGR</name>
<protein>
    <submittedName>
        <fullName evidence="6">GA-binding protein alpha chain</fullName>
    </submittedName>
</protein>